<feature type="compositionally biased region" description="Pro residues" evidence="13">
    <location>
        <begin position="441"/>
        <end position="454"/>
    </location>
</feature>
<proteinExistence type="inferred from homology"/>
<evidence type="ECO:0000313" key="15">
    <source>
        <dbReference type="EMBL" id="CAA9233918.1"/>
    </source>
</evidence>
<dbReference type="FunFam" id="3.40.50.300:FF:000014">
    <property type="entry name" value="DNA polymerase III subunit gamma/tau"/>
    <property type="match status" value="1"/>
</dbReference>
<evidence type="ECO:0000256" key="13">
    <source>
        <dbReference type="SAM" id="MobiDB-lite"/>
    </source>
</evidence>
<dbReference type="CDD" id="cd00009">
    <property type="entry name" value="AAA"/>
    <property type="match status" value="1"/>
</dbReference>
<comment type="catalytic activity">
    <reaction evidence="11 12">
        <text>DNA(n) + a 2'-deoxyribonucleoside 5'-triphosphate = DNA(n+1) + diphosphate</text>
        <dbReference type="Rhea" id="RHEA:22508"/>
        <dbReference type="Rhea" id="RHEA-COMP:17339"/>
        <dbReference type="Rhea" id="RHEA-COMP:17340"/>
        <dbReference type="ChEBI" id="CHEBI:33019"/>
        <dbReference type="ChEBI" id="CHEBI:61560"/>
        <dbReference type="ChEBI" id="CHEBI:173112"/>
        <dbReference type="EC" id="2.7.7.7"/>
    </reaction>
</comment>
<dbReference type="InterPro" id="IPR012763">
    <property type="entry name" value="DNA_pol_III_sug/sutau_N"/>
</dbReference>
<keyword evidence="2 12" id="KW-0808">Transferase</keyword>
<feature type="compositionally biased region" description="Acidic residues" evidence="13">
    <location>
        <begin position="726"/>
        <end position="735"/>
    </location>
</feature>
<evidence type="ECO:0000256" key="11">
    <source>
        <dbReference type="ARBA" id="ARBA00049244"/>
    </source>
</evidence>
<keyword evidence="6 12" id="KW-0547">Nucleotide-binding</keyword>
<protein>
    <recommendedName>
        <fullName evidence="12">DNA polymerase III subunit gamma/tau</fullName>
        <ecNumber evidence="12">2.7.7.7</ecNumber>
    </recommendedName>
</protein>
<name>A0A6J4HV96_9CYAN</name>
<dbReference type="FunFam" id="1.10.8.60:FF:000013">
    <property type="entry name" value="DNA polymerase III subunit gamma/tau"/>
    <property type="match status" value="1"/>
</dbReference>
<feature type="domain" description="AAA+ ATPase" evidence="14">
    <location>
        <begin position="66"/>
        <end position="210"/>
    </location>
</feature>
<dbReference type="EMBL" id="CADCTM010000161">
    <property type="protein sequence ID" value="CAA9233918.1"/>
    <property type="molecule type" value="Genomic_DNA"/>
</dbReference>
<dbReference type="AlphaFoldDB" id="A0A6J4HV96"/>
<evidence type="ECO:0000256" key="10">
    <source>
        <dbReference type="ARBA" id="ARBA00023054"/>
    </source>
</evidence>
<dbReference type="PANTHER" id="PTHR11669:SF0">
    <property type="entry name" value="PROTEIN STICHEL-LIKE 2"/>
    <property type="match status" value="1"/>
</dbReference>
<dbReference type="CDD" id="cd18137">
    <property type="entry name" value="HLD_clamp_pol_III_gamma_tau"/>
    <property type="match status" value="1"/>
</dbReference>
<keyword evidence="10" id="KW-0175">Coiled coil</keyword>
<evidence type="ECO:0000259" key="14">
    <source>
        <dbReference type="SMART" id="SM00382"/>
    </source>
</evidence>
<dbReference type="Gene3D" id="1.20.272.10">
    <property type="match status" value="1"/>
</dbReference>
<dbReference type="NCBIfam" id="NF011510">
    <property type="entry name" value="PRK14948.1"/>
    <property type="match status" value="1"/>
</dbReference>
<dbReference type="GO" id="GO:0006261">
    <property type="term" value="P:DNA-templated DNA replication"/>
    <property type="evidence" value="ECO:0007669"/>
    <property type="project" value="TreeGrafter"/>
</dbReference>
<dbReference type="InterPro" id="IPR050238">
    <property type="entry name" value="DNA_Rep/Repair_Clamp_Loader"/>
</dbReference>
<dbReference type="InterPro" id="IPR003593">
    <property type="entry name" value="AAA+_ATPase"/>
</dbReference>
<dbReference type="Pfam" id="PF13177">
    <property type="entry name" value="DNA_pol3_delta2"/>
    <property type="match status" value="1"/>
</dbReference>
<comment type="subunit">
    <text evidence="12">DNA polymerase III contains a core (composed of alpha, epsilon and theta chains) that associates with a tau subunit. This core dimerizes to form the POLIII' complex. PolIII' associates with the gamma complex (composed of gamma, delta, delta', psi and chi chains) and with the beta chain to form the complete DNA polymerase III complex.</text>
</comment>
<keyword evidence="8 12" id="KW-0067">ATP-binding</keyword>
<comment type="function">
    <text evidence="12">DNA polymerase III is a complex, multichain enzyme responsible for most of the replicative synthesis in bacteria. This DNA polymerase also exhibits 3' to 5' exonuclease activity.</text>
</comment>
<dbReference type="GO" id="GO:0005524">
    <property type="term" value="F:ATP binding"/>
    <property type="evidence" value="ECO:0007669"/>
    <property type="project" value="UniProtKB-KW"/>
</dbReference>
<gene>
    <name evidence="12" type="primary">dnaX</name>
    <name evidence="15" type="ORF">AVDCRST_MAG92-1171</name>
</gene>
<dbReference type="InterPro" id="IPR054506">
    <property type="entry name" value="DnaA_N-like_STI"/>
</dbReference>
<dbReference type="InterPro" id="IPR027417">
    <property type="entry name" value="P-loop_NTPase"/>
</dbReference>
<dbReference type="InterPro" id="IPR045085">
    <property type="entry name" value="HLD_clamp_pol_III_gamma_tau"/>
</dbReference>
<dbReference type="SUPFAM" id="SSF52540">
    <property type="entry name" value="P-loop containing nucleoside triphosphate hydrolases"/>
    <property type="match status" value="1"/>
</dbReference>
<dbReference type="Pfam" id="PF12169">
    <property type="entry name" value="DNA_pol3_gamma3"/>
    <property type="match status" value="1"/>
</dbReference>
<keyword evidence="3 12" id="KW-0548">Nucleotidyltransferase</keyword>
<sequence length="735" mass="80457">MLRAKIAFVGVLIIRYTKPKRSFTGTQARVSYEPLHHKYRPQIFEDLVGQEAIATTLTNAIATQRIAPAYLFTGPRGTGKTSSARIFAKSLNCIQSPVPTAQPCGKCQVCLSITGSYAVDVIEIDAASNTGVDNIRDVIERAQFAPVQCRHKVYVIDECHMLSTAAFNSLLKTLEEPPDRVVFVLATTDPQRVLPTIISRCQRFDFRRIPLNSMVQHLQYIAAQEKINISADAITLVAQVAQGGLRDAESLLDQLSLLTVEVTIEKVWDLIGTVPEQDLLALTKAIASNNSETVLDHCRRLMDRGREPLIVLQNLASFYRDLLIALTAPKRRDLVALTTTTWDELCEFAKTQNVPQILQGAQHLKTSEAQIKNTTQPRLWLEVTLLGLLPPANTPAPVQSFRQENRETPAPRNLAATSPSTSVPNTATNGGSKTQTTPAPEASPPDSPISPQPPTAESSPAPRPSIQQSSNSNNDIAQTWQQVLAHLSPSNRALFSQHGHLLAFNGQQAQIGIHAPKLIKMAQPRLPELQLAFQKALKQEVKVILITNLSGVAQAQLTEKPSSTEPQAVPLEAKEEMANDSTTASPPYHQPMPTLTGVGTQAPHLTVRESIREQQPAPPLVSDWNEEEVEEALGNIQKFFEGELVDLSDDFLVNEAAIIEQPPAEKAQKEESFSAAVATLQTPMLTIQDSLTRQNALEAPDLIEPVTSASPQSTADVRRLEVPPAELEDDDDIPF</sequence>
<keyword evidence="9 12" id="KW-0239">DNA-directed DNA polymerase</keyword>
<evidence type="ECO:0000256" key="9">
    <source>
        <dbReference type="ARBA" id="ARBA00022932"/>
    </source>
</evidence>
<accession>A0A6J4HV96</accession>
<dbReference type="PANTHER" id="PTHR11669">
    <property type="entry name" value="REPLICATION FACTOR C / DNA POLYMERASE III GAMMA-TAU SUBUNIT"/>
    <property type="match status" value="1"/>
</dbReference>
<evidence type="ECO:0000256" key="7">
    <source>
        <dbReference type="ARBA" id="ARBA00022833"/>
    </source>
</evidence>
<feature type="compositionally biased region" description="Polar residues" evidence="13">
    <location>
        <begin position="415"/>
        <end position="438"/>
    </location>
</feature>
<dbReference type="SMART" id="SM00382">
    <property type="entry name" value="AAA"/>
    <property type="match status" value="1"/>
</dbReference>
<dbReference type="NCBIfam" id="TIGR02397">
    <property type="entry name" value="dnaX_nterm"/>
    <property type="match status" value="1"/>
</dbReference>
<dbReference type="GO" id="GO:0009360">
    <property type="term" value="C:DNA polymerase III complex"/>
    <property type="evidence" value="ECO:0007669"/>
    <property type="project" value="InterPro"/>
</dbReference>
<comment type="similarity">
    <text evidence="1 12">Belongs to the DnaX/STICHEL family.</text>
</comment>
<dbReference type="InterPro" id="IPR008921">
    <property type="entry name" value="DNA_pol3_clamp-load_cplx_C"/>
</dbReference>
<evidence type="ECO:0000256" key="12">
    <source>
        <dbReference type="RuleBase" id="RU364063"/>
    </source>
</evidence>
<dbReference type="Gene3D" id="3.40.50.300">
    <property type="entry name" value="P-loop containing nucleotide triphosphate hydrolases"/>
    <property type="match status" value="1"/>
</dbReference>
<dbReference type="Pfam" id="PF22608">
    <property type="entry name" value="DNAX_ATPase_lid"/>
    <property type="match status" value="1"/>
</dbReference>
<keyword evidence="7" id="KW-0862">Zinc</keyword>
<evidence type="ECO:0000256" key="2">
    <source>
        <dbReference type="ARBA" id="ARBA00022679"/>
    </source>
</evidence>
<dbReference type="NCBIfam" id="NF004046">
    <property type="entry name" value="PRK05563.1"/>
    <property type="match status" value="1"/>
</dbReference>
<keyword evidence="5" id="KW-0479">Metal-binding</keyword>
<dbReference type="GO" id="GO:0003887">
    <property type="term" value="F:DNA-directed DNA polymerase activity"/>
    <property type="evidence" value="ECO:0007669"/>
    <property type="project" value="UniProtKB-KW"/>
</dbReference>
<dbReference type="GO" id="GO:0046872">
    <property type="term" value="F:metal ion binding"/>
    <property type="evidence" value="ECO:0007669"/>
    <property type="project" value="UniProtKB-KW"/>
</dbReference>
<dbReference type="InterPro" id="IPR022754">
    <property type="entry name" value="DNA_pol_III_gamma-3"/>
</dbReference>
<dbReference type="Gene3D" id="1.10.8.60">
    <property type="match status" value="1"/>
</dbReference>
<dbReference type="SUPFAM" id="SSF48019">
    <property type="entry name" value="post-AAA+ oligomerization domain-like"/>
    <property type="match status" value="1"/>
</dbReference>
<evidence type="ECO:0000256" key="6">
    <source>
        <dbReference type="ARBA" id="ARBA00022741"/>
    </source>
</evidence>
<evidence type="ECO:0000256" key="8">
    <source>
        <dbReference type="ARBA" id="ARBA00022840"/>
    </source>
</evidence>
<organism evidence="15">
    <name type="scientific">uncultured Coleofasciculus sp</name>
    <dbReference type="NCBI Taxonomy" id="1267456"/>
    <lineage>
        <taxon>Bacteria</taxon>
        <taxon>Bacillati</taxon>
        <taxon>Cyanobacteriota</taxon>
        <taxon>Cyanophyceae</taxon>
        <taxon>Coleofasciculales</taxon>
        <taxon>Coleofasciculaceae</taxon>
        <taxon>Coleofasciculus</taxon>
        <taxon>environmental samples</taxon>
    </lineage>
</organism>
<keyword evidence="4 12" id="KW-0235">DNA replication</keyword>
<evidence type="ECO:0000256" key="3">
    <source>
        <dbReference type="ARBA" id="ARBA00022695"/>
    </source>
</evidence>
<evidence type="ECO:0000256" key="4">
    <source>
        <dbReference type="ARBA" id="ARBA00022705"/>
    </source>
</evidence>
<dbReference type="GO" id="GO:0003677">
    <property type="term" value="F:DNA binding"/>
    <property type="evidence" value="ECO:0007669"/>
    <property type="project" value="InterPro"/>
</dbReference>
<dbReference type="Pfam" id="PF23007">
    <property type="entry name" value="DnaA_N-like_STI"/>
    <property type="match status" value="1"/>
</dbReference>
<reference evidence="15" key="1">
    <citation type="submission" date="2020-02" db="EMBL/GenBank/DDBJ databases">
        <authorList>
            <person name="Meier V. D."/>
        </authorList>
    </citation>
    <scope>NUCLEOTIDE SEQUENCE</scope>
    <source>
        <strain evidence="15">AVDCRST_MAG92</strain>
    </source>
</reference>
<dbReference type="EC" id="2.7.7.7" evidence="12"/>
<feature type="region of interest" description="Disordered" evidence="13">
    <location>
        <begin position="698"/>
        <end position="735"/>
    </location>
</feature>
<evidence type="ECO:0000256" key="5">
    <source>
        <dbReference type="ARBA" id="ARBA00022723"/>
    </source>
</evidence>
<feature type="region of interest" description="Disordered" evidence="13">
    <location>
        <begin position="394"/>
        <end position="472"/>
    </location>
</feature>
<evidence type="ECO:0000256" key="1">
    <source>
        <dbReference type="ARBA" id="ARBA00006360"/>
    </source>
</evidence>